<keyword evidence="3" id="KW-1185">Reference proteome</keyword>
<name>A0ABW2YJD6_9GAMM</name>
<keyword evidence="1" id="KW-1133">Transmembrane helix</keyword>
<dbReference type="Proteomes" id="UP001597110">
    <property type="component" value="Unassembled WGS sequence"/>
</dbReference>
<proteinExistence type="predicted"/>
<accession>A0ABW2YJD6</accession>
<comment type="caution">
    <text evidence="2">The sequence shown here is derived from an EMBL/GenBank/DDBJ whole genome shotgun (WGS) entry which is preliminary data.</text>
</comment>
<protein>
    <recommendedName>
        <fullName evidence="4">Phage protein</fullName>
    </recommendedName>
</protein>
<keyword evidence="1" id="KW-0812">Transmembrane</keyword>
<reference evidence="3" key="1">
    <citation type="journal article" date="2019" name="Int. J. Syst. Evol. Microbiol.">
        <title>The Global Catalogue of Microorganisms (GCM) 10K type strain sequencing project: providing services to taxonomists for standard genome sequencing and annotation.</title>
        <authorList>
            <consortium name="The Broad Institute Genomics Platform"/>
            <consortium name="The Broad Institute Genome Sequencing Center for Infectious Disease"/>
            <person name="Wu L."/>
            <person name="Ma J."/>
        </authorList>
    </citation>
    <scope>NUCLEOTIDE SEQUENCE [LARGE SCALE GENOMIC DNA]</scope>
    <source>
        <strain evidence="3">CCUG 55585</strain>
    </source>
</reference>
<evidence type="ECO:0000256" key="1">
    <source>
        <dbReference type="SAM" id="Phobius"/>
    </source>
</evidence>
<organism evidence="2 3">
    <name type="scientific">Lysobacter brunescens</name>
    <dbReference type="NCBI Taxonomy" id="262323"/>
    <lineage>
        <taxon>Bacteria</taxon>
        <taxon>Pseudomonadati</taxon>
        <taxon>Pseudomonadota</taxon>
        <taxon>Gammaproteobacteria</taxon>
        <taxon>Lysobacterales</taxon>
        <taxon>Lysobacteraceae</taxon>
        <taxon>Lysobacter</taxon>
    </lineage>
</organism>
<keyword evidence="1" id="KW-0472">Membrane</keyword>
<evidence type="ECO:0008006" key="4">
    <source>
        <dbReference type="Google" id="ProtNLM"/>
    </source>
</evidence>
<dbReference type="RefSeq" id="WP_386825301.1">
    <property type="nucleotide sequence ID" value="NZ_JBHTIF010000003.1"/>
</dbReference>
<evidence type="ECO:0000313" key="3">
    <source>
        <dbReference type="Proteomes" id="UP001597110"/>
    </source>
</evidence>
<feature type="transmembrane region" description="Helical" evidence="1">
    <location>
        <begin position="7"/>
        <end position="40"/>
    </location>
</feature>
<sequence length="49" mass="5015">MNSFDKFLAICVICAASMLGGFFIGWSALAFGAAGIGFVALAKESGSHE</sequence>
<gene>
    <name evidence="2" type="ORF">ACFQ0E_15400</name>
</gene>
<evidence type="ECO:0000313" key="2">
    <source>
        <dbReference type="EMBL" id="MFD0726983.1"/>
    </source>
</evidence>
<dbReference type="EMBL" id="JBHTIF010000003">
    <property type="protein sequence ID" value="MFD0726983.1"/>
    <property type="molecule type" value="Genomic_DNA"/>
</dbReference>